<reference evidence="2" key="1">
    <citation type="submission" date="2018-12" db="EMBL/GenBank/DDBJ databases">
        <title>Bacillus chawlae sp. nov., Bacillus glennii sp. nov., and Bacillus saganii sp. nov. Isolated from the Vehicle Assembly Building at Kennedy Space Center where the Viking Spacecraft were Assembled.</title>
        <authorList>
            <person name="Seuylemezian A."/>
            <person name="Vaishampayan P."/>
        </authorList>
    </citation>
    <scope>NUCLEOTIDE SEQUENCE [LARGE SCALE GENOMIC DNA]</scope>
    <source>
        <strain evidence="2">DSM 13966</strain>
    </source>
</reference>
<proteinExistence type="predicted"/>
<organism evidence="1 2">
    <name type="scientific">Mesobacillus subterraneus</name>
    <dbReference type="NCBI Taxonomy" id="285983"/>
    <lineage>
        <taxon>Bacteria</taxon>
        <taxon>Bacillati</taxon>
        <taxon>Bacillota</taxon>
        <taxon>Bacilli</taxon>
        <taxon>Bacillales</taxon>
        <taxon>Bacillaceae</taxon>
        <taxon>Mesobacillus</taxon>
    </lineage>
</organism>
<dbReference type="Proteomes" id="UP000279911">
    <property type="component" value="Unassembled WGS sequence"/>
</dbReference>
<dbReference type="EMBL" id="RSFW01000017">
    <property type="protein sequence ID" value="RSD26074.1"/>
    <property type="molecule type" value="Genomic_DNA"/>
</dbReference>
<protein>
    <submittedName>
        <fullName evidence="1">Uncharacterized protein</fullName>
    </submittedName>
</protein>
<name>A0A427TNY9_9BACI</name>
<dbReference type="OrthoDB" id="2680434at2"/>
<accession>A0A427TNY9</accession>
<evidence type="ECO:0000313" key="2">
    <source>
        <dbReference type="Proteomes" id="UP000279911"/>
    </source>
</evidence>
<evidence type="ECO:0000313" key="1">
    <source>
        <dbReference type="EMBL" id="RSD26074.1"/>
    </source>
</evidence>
<sequence length="88" mass="10430">MFMQGTIIAGEFDSSMNEFSLQKVKNLNTESVLKENQLNNIYHYLKKHQHEIDGQIITLYDQMPLHLTQNEINELICDLERVMSMYHQ</sequence>
<gene>
    <name evidence="1" type="ORF">EJA10_14680</name>
</gene>
<comment type="caution">
    <text evidence="1">The sequence shown here is derived from an EMBL/GenBank/DDBJ whole genome shotgun (WGS) entry which is preliminary data.</text>
</comment>
<dbReference type="AlphaFoldDB" id="A0A427TNY9"/>